<dbReference type="InterPro" id="IPR007443">
    <property type="entry name" value="LpoA"/>
</dbReference>
<comment type="caution">
    <text evidence="9">The sequence shown here is derived from an EMBL/GenBank/DDBJ whole genome shotgun (WGS) entry which is preliminary data.</text>
</comment>
<evidence type="ECO:0000256" key="5">
    <source>
        <dbReference type="ARBA" id="ARBA00023139"/>
    </source>
</evidence>
<dbReference type="Proteomes" id="UP000886829">
    <property type="component" value="Unassembled WGS sequence"/>
</dbReference>
<reference evidence="9" key="2">
    <citation type="submission" date="2021-04" db="EMBL/GenBank/DDBJ databases">
        <authorList>
            <person name="Gilroy R."/>
        </authorList>
    </citation>
    <scope>NUCLEOTIDE SEQUENCE</scope>
    <source>
        <strain evidence="9">USASDec5-558</strain>
    </source>
</reference>
<dbReference type="Pfam" id="PF04348">
    <property type="entry name" value="LppC"/>
    <property type="match status" value="2"/>
</dbReference>
<keyword evidence="6" id="KW-0998">Cell outer membrane</keyword>
<dbReference type="Gene3D" id="1.25.40.650">
    <property type="match status" value="1"/>
</dbReference>
<reference evidence="9" key="1">
    <citation type="journal article" date="2021" name="PeerJ">
        <title>Extensive microbial diversity within the chicken gut microbiome revealed by metagenomics and culture.</title>
        <authorList>
            <person name="Gilroy R."/>
            <person name="Ravi A."/>
            <person name="Getino M."/>
            <person name="Pursley I."/>
            <person name="Horton D.L."/>
            <person name="Alikhan N.F."/>
            <person name="Baker D."/>
            <person name="Gharbi K."/>
            <person name="Hall N."/>
            <person name="Watson M."/>
            <person name="Adriaenssens E.M."/>
            <person name="Foster-Nyarko E."/>
            <person name="Jarju S."/>
            <person name="Secka A."/>
            <person name="Antonio M."/>
            <person name="Oren A."/>
            <person name="Chaudhuri R.R."/>
            <person name="La Ragione R."/>
            <person name="Hildebrand F."/>
            <person name="Pallen M.J."/>
        </authorList>
    </citation>
    <scope>NUCLEOTIDE SEQUENCE</scope>
    <source>
        <strain evidence="9">USASDec5-558</strain>
    </source>
</reference>
<evidence type="ECO:0000256" key="4">
    <source>
        <dbReference type="ARBA" id="ARBA00023136"/>
    </source>
</evidence>
<dbReference type="SUPFAM" id="SSF53822">
    <property type="entry name" value="Periplasmic binding protein-like I"/>
    <property type="match status" value="1"/>
</dbReference>
<feature type="signal peptide" evidence="8">
    <location>
        <begin position="1"/>
        <end position="25"/>
    </location>
</feature>
<keyword evidence="3" id="KW-0573">Peptidoglycan synthesis</keyword>
<evidence type="ECO:0000256" key="6">
    <source>
        <dbReference type="ARBA" id="ARBA00023237"/>
    </source>
</evidence>
<dbReference type="GO" id="GO:0031241">
    <property type="term" value="C:periplasmic side of cell outer membrane"/>
    <property type="evidence" value="ECO:0007669"/>
    <property type="project" value="TreeGrafter"/>
</dbReference>
<keyword evidence="2" id="KW-0133">Cell shape</keyword>
<dbReference type="InterPro" id="IPR011990">
    <property type="entry name" value="TPR-like_helical_dom_sf"/>
</dbReference>
<dbReference type="Gene3D" id="3.40.50.2300">
    <property type="match status" value="2"/>
</dbReference>
<accession>A0A9D1WE19</accession>
<dbReference type="GO" id="GO:0009252">
    <property type="term" value="P:peptidoglycan biosynthetic process"/>
    <property type="evidence" value="ECO:0007669"/>
    <property type="project" value="UniProtKB-KW"/>
</dbReference>
<keyword evidence="5" id="KW-0564">Palmitate</keyword>
<dbReference type="EMBL" id="DXEV01000165">
    <property type="protein sequence ID" value="HIX57449.1"/>
    <property type="molecule type" value="Genomic_DNA"/>
</dbReference>
<protein>
    <submittedName>
        <fullName evidence="9">Penicillin-binding protein activator</fullName>
    </submittedName>
</protein>
<gene>
    <name evidence="9" type="ORF">H9850_08270</name>
</gene>
<sequence>MTVKSFKQRLKWSALAVALSLSLNACTSTTSTTAPNASTVSTTQAFSSLELSTAQYQAMVQSADADSRFPAMVLLARSAIVAQDYVTAEATIAQMKAEAITPLQQDEALLIEGLMCMHQGKNTDALFILNRINTATLPTAVASFYYQVSSNVKNNLFRETHRVEQLLQATNDRIKLLNYVNPETQRTVALQIEQGLQQLPASELTVQLNQNSDPLLKGFIEFALLDSSQSQKVKQQLVQGWQSKYPEHPLSFAAENLAAGIAASSNLGAASGLDATSGQVVSLKEGDRLAVLLPLSGRFAASVGEPARLGILAALQDRNSNLKVTFYDTNRMTMEEIASALGQNGTNFIIGPILKPEVDALLSTNITLPAIVFNQPASPREQLYYYNLGPDYEGALAASKIYHDGHNSPVVIAPESTRGQRAINGFTQVWQQANTNGPITCRYADINTVQAALTTCPLNNADAIYINATASDVIKVRGVLPDNTPLYLTDRSYMGLNHSSGELALAGAFLGDMPWLLTDNALKKDLMATLPQADAQVQRIFASAYDSINLAFNLERLHQDRADVLHGISGDLQIGSNGIIEMAPMWVRLGAQRPVN</sequence>
<evidence type="ECO:0000313" key="9">
    <source>
        <dbReference type="EMBL" id="HIX57449.1"/>
    </source>
</evidence>
<keyword evidence="4" id="KW-0472">Membrane</keyword>
<name>A0A9D1WE19_9GAMM</name>
<proteinExistence type="predicted"/>
<organism evidence="9 10">
    <name type="scientific">Candidatus Anaerobiospirillum pullistercoris</name>
    <dbReference type="NCBI Taxonomy" id="2838452"/>
    <lineage>
        <taxon>Bacteria</taxon>
        <taxon>Pseudomonadati</taxon>
        <taxon>Pseudomonadota</taxon>
        <taxon>Gammaproteobacteria</taxon>
        <taxon>Aeromonadales</taxon>
        <taxon>Succinivibrionaceae</taxon>
        <taxon>Anaerobiospirillum</taxon>
    </lineage>
</organism>
<evidence type="ECO:0000256" key="3">
    <source>
        <dbReference type="ARBA" id="ARBA00022984"/>
    </source>
</evidence>
<dbReference type="AlphaFoldDB" id="A0A9D1WE19"/>
<dbReference type="CDD" id="cd06339">
    <property type="entry name" value="PBP1_YraM_LppC_lipoprotein-like"/>
    <property type="match status" value="1"/>
</dbReference>
<evidence type="ECO:0000256" key="7">
    <source>
        <dbReference type="ARBA" id="ARBA00023288"/>
    </source>
</evidence>
<feature type="chain" id="PRO_5038942261" evidence="8">
    <location>
        <begin position="26"/>
        <end position="596"/>
    </location>
</feature>
<dbReference type="PANTHER" id="PTHR38038:SF1">
    <property type="entry name" value="PENICILLIN-BINDING PROTEIN ACTIVATOR LPOA"/>
    <property type="match status" value="1"/>
</dbReference>
<keyword evidence="7" id="KW-0449">Lipoprotein</keyword>
<dbReference type="GO" id="GO:0030234">
    <property type="term" value="F:enzyme regulator activity"/>
    <property type="evidence" value="ECO:0007669"/>
    <property type="project" value="TreeGrafter"/>
</dbReference>
<keyword evidence="1 8" id="KW-0732">Signal</keyword>
<evidence type="ECO:0000313" key="10">
    <source>
        <dbReference type="Proteomes" id="UP000886829"/>
    </source>
</evidence>
<evidence type="ECO:0000256" key="1">
    <source>
        <dbReference type="ARBA" id="ARBA00022729"/>
    </source>
</evidence>
<dbReference type="PANTHER" id="PTHR38038">
    <property type="entry name" value="PENICILLIN-BINDING PROTEIN ACTIVATOR LPOA"/>
    <property type="match status" value="1"/>
</dbReference>
<dbReference type="Gene3D" id="1.25.40.10">
    <property type="entry name" value="Tetratricopeptide repeat domain"/>
    <property type="match status" value="1"/>
</dbReference>
<evidence type="ECO:0000256" key="8">
    <source>
        <dbReference type="SAM" id="SignalP"/>
    </source>
</evidence>
<dbReference type="GO" id="GO:0008360">
    <property type="term" value="P:regulation of cell shape"/>
    <property type="evidence" value="ECO:0007669"/>
    <property type="project" value="UniProtKB-KW"/>
</dbReference>
<dbReference type="InterPro" id="IPR028082">
    <property type="entry name" value="Peripla_BP_I"/>
</dbReference>
<evidence type="ECO:0000256" key="2">
    <source>
        <dbReference type="ARBA" id="ARBA00022960"/>
    </source>
</evidence>